<dbReference type="OMA" id="NTVSACQ"/>
<dbReference type="GO" id="GO:0006629">
    <property type="term" value="P:lipid metabolic process"/>
    <property type="evidence" value="ECO:0007669"/>
    <property type="project" value="InterPro"/>
</dbReference>
<dbReference type="CDD" id="cd08588">
    <property type="entry name" value="PI-PLCc_At5g67130_like"/>
    <property type="match status" value="1"/>
</dbReference>
<keyword evidence="1" id="KW-1133">Transmembrane helix</keyword>
<evidence type="ECO:0000313" key="3">
    <source>
        <dbReference type="Proteomes" id="UP000091857"/>
    </source>
</evidence>
<gene>
    <name evidence="2" type="ORF">MANES_12G104600v8</name>
</gene>
<evidence type="ECO:0000256" key="1">
    <source>
        <dbReference type="SAM" id="Phobius"/>
    </source>
</evidence>
<dbReference type="Gramene" id="Manes.12G104600.6.v8.1">
    <property type="protein sequence ID" value="Manes.12G104600.6.v8.1.CDS"/>
    <property type="gene ID" value="Manes.12G104600.v8.1"/>
</dbReference>
<keyword evidence="1" id="KW-0472">Membrane</keyword>
<dbReference type="EMBL" id="CM004398">
    <property type="protein sequence ID" value="OAY35473.1"/>
    <property type="molecule type" value="Genomic_DNA"/>
</dbReference>
<feature type="transmembrane region" description="Helical" evidence="1">
    <location>
        <begin position="400"/>
        <end position="420"/>
    </location>
</feature>
<comment type="caution">
    <text evidence="2">The sequence shown here is derived from an EMBL/GenBank/DDBJ whole genome shotgun (WGS) entry which is preliminary data.</text>
</comment>
<dbReference type="SUPFAM" id="SSF51695">
    <property type="entry name" value="PLC-like phosphodiesterases"/>
    <property type="match status" value="1"/>
</dbReference>
<keyword evidence="1" id="KW-0812">Transmembrane</keyword>
<evidence type="ECO:0000313" key="2">
    <source>
        <dbReference type="EMBL" id="OAY35473.1"/>
    </source>
</evidence>
<dbReference type="OrthoDB" id="7984201at2759"/>
<dbReference type="FunFam" id="3.20.20.190:FF:000048">
    <property type="entry name" value="PI-PLC X domain-containing protein"/>
    <property type="match status" value="1"/>
</dbReference>
<accession>A0A2C9UWJ9</accession>
<dbReference type="Proteomes" id="UP000091857">
    <property type="component" value="Chromosome 12"/>
</dbReference>
<organism evidence="2 3">
    <name type="scientific">Manihot esculenta</name>
    <name type="common">Cassava</name>
    <name type="synonym">Jatropha manihot</name>
    <dbReference type="NCBI Taxonomy" id="3983"/>
    <lineage>
        <taxon>Eukaryota</taxon>
        <taxon>Viridiplantae</taxon>
        <taxon>Streptophyta</taxon>
        <taxon>Embryophyta</taxon>
        <taxon>Tracheophyta</taxon>
        <taxon>Spermatophyta</taxon>
        <taxon>Magnoliopsida</taxon>
        <taxon>eudicotyledons</taxon>
        <taxon>Gunneridae</taxon>
        <taxon>Pentapetalae</taxon>
        <taxon>rosids</taxon>
        <taxon>fabids</taxon>
        <taxon>Malpighiales</taxon>
        <taxon>Euphorbiaceae</taxon>
        <taxon>Crotonoideae</taxon>
        <taxon>Manihoteae</taxon>
        <taxon>Manihot</taxon>
    </lineage>
</organism>
<keyword evidence="3" id="KW-1185">Reference proteome</keyword>
<sequence>MFACLADYRSLCRAPLPIGYLYLYLLLSSAFIAHAQVLDPCTAATNCGPGLFCGNCPALGKNQPVCTRGQAIIPTTIIDGLPFNKYTWLVTHNSFSIVDAQPLPGVQRLTFYNQEDTVTNQLRNGVRGLMLDMYDFEDDIWLCHSFRGQCFNFTAFGPAINTLREVEAFLSENPTEIVTIIIEDYVHTPKGLTNLFTNAGLDKYWFPVSNMPKKGDDWPTVTQMVQNNHRLLVFTSIASKEAEEGIAYQWRYILENESGDPGVKPGSCPNRKESKPLNSRSASLFLENYFPTYPVESEACKEHSIPLAQMVGTCYKAAGNMMPNFLAVNFYMRSDGGGVFDVLDRMNGLSLCGCSTVTACQAGASFGSCKNVSVPSTSPVTTATGSFSGSVQFARSASTIHSPIFVVLYLCSLPLIAFIFRMQ</sequence>
<dbReference type="AlphaFoldDB" id="A0A2C9UWJ9"/>
<dbReference type="InterPro" id="IPR017946">
    <property type="entry name" value="PLC-like_Pdiesterase_TIM-brl"/>
</dbReference>
<dbReference type="Gene3D" id="3.20.20.190">
    <property type="entry name" value="Phosphatidylinositol (PI) phosphodiesterase"/>
    <property type="match status" value="1"/>
</dbReference>
<dbReference type="STRING" id="3983.A0A2C9UWJ9"/>
<dbReference type="PANTHER" id="PTHR13593:SF140">
    <property type="entry name" value="PLC-LIKE PHOSPHODIESTERASE"/>
    <property type="match status" value="1"/>
</dbReference>
<proteinExistence type="predicted"/>
<dbReference type="InterPro" id="IPR051057">
    <property type="entry name" value="PI-PLC_domain"/>
</dbReference>
<dbReference type="PANTHER" id="PTHR13593">
    <property type="match status" value="1"/>
</dbReference>
<dbReference type="Gramene" id="Manes.12G104600.4.v8.1">
    <property type="protein sequence ID" value="Manes.12G104600.4.v8.1.CDS"/>
    <property type="gene ID" value="Manes.12G104600.v8.1"/>
</dbReference>
<reference evidence="3" key="1">
    <citation type="journal article" date="2016" name="Nat. Biotechnol.">
        <title>Sequencing wild and cultivated cassava and related species reveals extensive interspecific hybridization and genetic diversity.</title>
        <authorList>
            <person name="Bredeson J.V."/>
            <person name="Lyons J.B."/>
            <person name="Prochnik S.E."/>
            <person name="Wu G.A."/>
            <person name="Ha C.M."/>
            <person name="Edsinger-Gonzales E."/>
            <person name="Grimwood J."/>
            <person name="Schmutz J."/>
            <person name="Rabbi I.Y."/>
            <person name="Egesi C."/>
            <person name="Nauluvula P."/>
            <person name="Lebot V."/>
            <person name="Ndunguru J."/>
            <person name="Mkamilo G."/>
            <person name="Bart R.S."/>
            <person name="Setter T.L."/>
            <person name="Gleadow R.M."/>
            <person name="Kulakow P."/>
            <person name="Ferguson M.E."/>
            <person name="Rounsley S."/>
            <person name="Rokhsar D.S."/>
        </authorList>
    </citation>
    <scope>NUCLEOTIDE SEQUENCE [LARGE SCALE GENOMIC DNA]</scope>
    <source>
        <strain evidence="3">cv. AM560-2</strain>
    </source>
</reference>
<dbReference type="PROSITE" id="PS50007">
    <property type="entry name" value="PIPLC_X_DOMAIN"/>
    <property type="match status" value="1"/>
</dbReference>
<protein>
    <recommendedName>
        <fullName evidence="4">Phosphatidylinositol-specific phospholipase C X domain-containing protein</fullName>
    </recommendedName>
</protein>
<dbReference type="GO" id="GO:0008081">
    <property type="term" value="F:phosphoric diester hydrolase activity"/>
    <property type="evidence" value="ECO:0000318"/>
    <property type="project" value="GO_Central"/>
</dbReference>
<name>A0A2C9UWJ9_MANES</name>
<evidence type="ECO:0008006" key="4">
    <source>
        <dbReference type="Google" id="ProtNLM"/>
    </source>
</evidence>
<dbReference type="Pfam" id="PF26178">
    <property type="entry name" value="PI-PLC_cat"/>
    <property type="match status" value="1"/>
</dbReference>